<dbReference type="KEGG" id="epa:110248077"/>
<reference evidence="2" key="1">
    <citation type="submission" date="2022-11" db="UniProtKB">
        <authorList>
            <consortium name="EnsemblMetazoa"/>
        </authorList>
    </citation>
    <scope>IDENTIFICATION</scope>
</reference>
<evidence type="ECO:0000313" key="2">
    <source>
        <dbReference type="EnsemblMetazoa" id="XP_020910229.2"/>
    </source>
</evidence>
<evidence type="ECO:0000313" key="3">
    <source>
        <dbReference type="Proteomes" id="UP000887567"/>
    </source>
</evidence>
<organism evidence="2 3">
    <name type="scientific">Exaiptasia diaphana</name>
    <name type="common">Tropical sea anemone</name>
    <name type="synonym">Aiptasia pulchella</name>
    <dbReference type="NCBI Taxonomy" id="2652724"/>
    <lineage>
        <taxon>Eukaryota</taxon>
        <taxon>Metazoa</taxon>
        <taxon>Cnidaria</taxon>
        <taxon>Anthozoa</taxon>
        <taxon>Hexacorallia</taxon>
        <taxon>Actiniaria</taxon>
        <taxon>Aiptasiidae</taxon>
        <taxon>Exaiptasia</taxon>
    </lineage>
</organism>
<keyword evidence="3" id="KW-1185">Reference proteome</keyword>
<evidence type="ECO:0000256" key="1">
    <source>
        <dbReference type="SAM" id="MobiDB-lite"/>
    </source>
</evidence>
<dbReference type="RefSeq" id="XP_020910229.2">
    <property type="nucleotide sequence ID" value="XM_021054570.2"/>
</dbReference>
<dbReference type="Proteomes" id="UP000887567">
    <property type="component" value="Unplaced"/>
</dbReference>
<feature type="region of interest" description="Disordered" evidence="1">
    <location>
        <begin position="1"/>
        <end position="40"/>
    </location>
</feature>
<name>A0A913XV18_EXADI</name>
<accession>A0A913XV18</accession>
<proteinExistence type="predicted"/>
<dbReference type="AlphaFoldDB" id="A0A913XV18"/>
<dbReference type="OrthoDB" id="6431632at2759"/>
<protein>
    <submittedName>
        <fullName evidence="2">Uncharacterized protein</fullName>
    </submittedName>
</protein>
<dbReference type="GeneID" id="110248077"/>
<dbReference type="EnsemblMetazoa" id="XM_021054570.2">
    <property type="protein sequence ID" value="XP_020910229.2"/>
    <property type="gene ID" value="LOC110248077"/>
</dbReference>
<sequence>MADTEGEEERSETPSKQEDLDDPNDDGIPPRGKLDRQRSFSTASIVARTKLATLIQITSSAESEGKTDHKKVADNVFDSLVGGTFDLENRFTIQDCGDVLIILELLDHCNDSLKVGDNLL</sequence>
<feature type="compositionally biased region" description="Acidic residues" evidence="1">
    <location>
        <begin position="1"/>
        <end position="10"/>
    </location>
</feature>